<evidence type="ECO:0000256" key="7">
    <source>
        <dbReference type="ARBA" id="ARBA00022840"/>
    </source>
</evidence>
<evidence type="ECO:0000256" key="2">
    <source>
        <dbReference type="ARBA" id="ARBA00010912"/>
    </source>
</evidence>
<dbReference type="GO" id="GO:0006397">
    <property type="term" value="P:mRNA processing"/>
    <property type="evidence" value="ECO:0007669"/>
    <property type="project" value="UniProtKB-KW"/>
</dbReference>
<dbReference type="PANTHER" id="PTHR10682">
    <property type="entry name" value="POLY A POLYMERASE"/>
    <property type="match status" value="1"/>
</dbReference>
<feature type="domain" description="Poly(A) polymerase central" evidence="11">
    <location>
        <begin position="1557"/>
        <end position="1681"/>
    </location>
</feature>
<evidence type="ECO:0000256" key="5">
    <source>
        <dbReference type="ARBA" id="ARBA00022679"/>
    </source>
</evidence>
<comment type="caution">
    <text evidence="12">The sequence shown here is derived from an EMBL/GenBank/DDBJ whole genome shotgun (WGS) entry which is preliminary data.</text>
</comment>
<dbReference type="Pfam" id="PF04928">
    <property type="entry name" value="PAP_central"/>
    <property type="match status" value="1"/>
</dbReference>
<comment type="similarity">
    <text evidence="2">Belongs to the poly(A) polymerase family.</text>
</comment>
<feature type="compositionally biased region" description="Basic residues" evidence="10">
    <location>
        <begin position="941"/>
        <end position="950"/>
    </location>
</feature>
<evidence type="ECO:0000256" key="9">
    <source>
        <dbReference type="ARBA" id="ARBA00048830"/>
    </source>
</evidence>
<name>A0ABD2JF68_HETSC</name>
<evidence type="ECO:0000256" key="3">
    <source>
        <dbReference type="ARBA" id="ARBA00012388"/>
    </source>
</evidence>
<organism evidence="12 13">
    <name type="scientific">Heterodera schachtii</name>
    <name type="common">Sugarbeet cyst nematode worm</name>
    <name type="synonym">Tylenchus schachtii</name>
    <dbReference type="NCBI Taxonomy" id="97005"/>
    <lineage>
        <taxon>Eukaryota</taxon>
        <taxon>Metazoa</taxon>
        <taxon>Ecdysozoa</taxon>
        <taxon>Nematoda</taxon>
        <taxon>Chromadorea</taxon>
        <taxon>Rhabditida</taxon>
        <taxon>Tylenchina</taxon>
        <taxon>Tylenchomorpha</taxon>
        <taxon>Tylenchoidea</taxon>
        <taxon>Heteroderidae</taxon>
        <taxon>Heteroderinae</taxon>
        <taxon>Heterodera</taxon>
    </lineage>
</organism>
<comment type="subcellular location">
    <subcellularLocation>
        <location evidence="1">Nucleus</location>
    </subcellularLocation>
</comment>
<protein>
    <recommendedName>
        <fullName evidence="3">polynucleotide adenylyltransferase</fullName>
        <ecNumber evidence="3">2.7.7.19</ecNumber>
    </recommendedName>
</protein>
<dbReference type="GO" id="GO:0005634">
    <property type="term" value="C:nucleus"/>
    <property type="evidence" value="ECO:0007669"/>
    <property type="project" value="UniProtKB-SubCell"/>
</dbReference>
<feature type="region of interest" description="Disordered" evidence="10">
    <location>
        <begin position="939"/>
        <end position="967"/>
    </location>
</feature>
<accession>A0ABD2JF68</accession>
<gene>
    <name evidence="12" type="ORF">niasHS_006986</name>
</gene>
<keyword evidence="4" id="KW-0507">mRNA processing</keyword>
<evidence type="ECO:0000313" key="12">
    <source>
        <dbReference type="EMBL" id="KAL3089265.1"/>
    </source>
</evidence>
<feature type="compositionally biased region" description="Basic and acidic residues" evidence="10">
    <location>
        <begin position="951"/>
        <end position="967"/>
    </location>
</feature>
<dbReference type="EC" id="2.7.7.19" evidence="3"/>
<dbReference type="Proteomes" id="UP001620645">
    <property type="component" value="Unassembled WGS sequence"/>
</dbReference>
<dbReference type="EMBL" id="JBICCN010000145">
    <property type="protein sequence ID" value="KAL3089265.1"/>
    <property type="molecule type" value="Genomic_DNA"/>
</dbReference>
<dbReference type="PANTHER" id="PTHR10682:SF10">
    <property type="entry name" value="POLYNUCLEOTIDE ADENYLYLTRANSFERASE"/>
    <property type="match status" value="1"/>
</dbReference>
<dbReference type="InterPro" id="IPR007012">
    <property type="entry name" value="PolA_pol_cen_dom"/>
</dbReference>
<evidence type="ECO:0000259" key="11">
    <source>
        <dbReference type="Pfam" id="PF04928"/>
    </source>
</evidence>
<proteinExistence type="inferred from homology"/>
<keyword evidence="8" id="KW-0539">Nucleus</keyword>
<dbReference type="GO" id="GO:0005524">
    <property type="term" value="F:ATP binding"/>
    <property type="evidence" value="ECO:0007669"/>
    <property type="project" value="UniProtKB-KW"/>
</dbReference>
<evidence type="ECO:0000256" key="10">
    <source>
        <dbReference type="SAM" id="MobiDB-lite"/>
    </source>
</evidence>
<evidence type="ECO:0000256" key="6">
    <source>
        <dbReference type="ARBA" id="ARBA00022741"/>
    </source>
</evidence>
<comment type="catalytic activity">
    <reaction evidence="9">
        <text>RNA(n) + ATP = RNA(n)-3'-adenine ribonucleotide + diphosphate</text>
        <dbReference type="Rhea" id="RHEA:11332"/>
        <dbReference type="Rhea" id="RHEA-COMP:14527"/>
        <dbReference type="Rhea" id="RHEA-COMP:17347"/>
        <dbReference type="ChEBI" id="CHEBI:30616"/>
        <dbReference type="ChEBI" id="CHEBI:33019"/>
        <dbReference type="ChEBI" id="CHEBI:140395"/>
        <dbReference type="ChEBI" id="CHEBI:173115"/>
        <dbReference type="EC" id="2.7.7.19"/>
    </reaction>
</comment>
<reference evidence="12 13" key="1">
    <citation type="submission" date="2024-10" db="EMBL/GenBank/DDBJ databases">
        <authorList>
            <person name="Kim D."/>
        </authorList>
    </citation>
    <scope>NUCLEOTIDE SEQUENCE [LARGE SCALE GENOMIC DNA]</scope>
    <source>
        <strain evidence="12">Taebaek</strain>
    </source>
</reference>
<dbReference type="SUPFAM" id="SSF81631">
    <property type="entry name" value="PAP/OAS1 substrate-binding domain"/>
    <property type="match status" value="1"/>
</dbReference>
<evidence type="ECO:0000256" key="4">
    <source>
        <dbReference type="ARBA" id="ARBA00022664"/>
    </source>
</evidence>
<keyword evidence="6" id="KW-0547">Nucleotide-binding</keyword>
<sequence length="1695" mass="199458">MVRMEFEQLRESTERKNLNKLDLVDVCRFWKLEKFLKNNIKKLSKNYNCNDLAAANRTLPNWAVEFNKDISQKHYTFISDKFASESGDIKANYSKWFSANKLADECELSYAFRMVSIGGNVEKINAIKTVFDQCLLINTHASMLYGLYTLHTSAYILNQKIFLILLTGMFSTELSKRSNSSEWLEYTFFVVKILAFVHQLKDEKSAKNKIEICWKVLYDSGEIMTANESIGVFKPILAEFEDQFSCTNKMPKNYQNLIQSYGKFLMEFLHLDEKFKNEFYGRKAERERLMNIFLIVDKEKAFLDKQFWSLFDVQPIKNNVEESRSSSSSEINLMKKYKECPNVKQPNFLENSQIANEDKEAHGLIKLYIDLMKNVENVQTNGQMNKLVQNLEMNAAVWVSKEQINELLKFAESINDKSEEFVEKISQYKIEWDKMATTNGQNVDKDKLLFSFYKFVHTLIEDNELKINKKWNLHVKNLLKWSTNLFETKLVLLILPICAKNTCSLSDEKMEAEFKQKIKNSQNWKDQIHFHALTQLINKFDEFAHILCHGSGEISNNLMRERLGLIVPEKAFGAIEAFHPEIMDYPCDNEEEVKYAFEQQRIITGVTHLKILQRLFEPKPENEWFLAKILAIPGAKSRLLKMVNVQQEKQDGPGQEQHVQRISIQNVSLTSSTSSSELNVMNEIMKLWDKCFENKTDSFSNVKLLELYKNILFGGESNISLCQIGELSKADVIVFVQWMDDKIGTARHTISNKRMANLWKKQKRILDDVFDMVSDESELIHRVKRYSIGQWFLNIQKNYIEINKKMSDDRKFDLTVADRWDNIFSNLLNFDTMNINEEKEKEYKKWIGQLHKNAITKLSREENVFAEKLRKEYSSSKNVLFRRFLVDLVGESKIDEEIWKKNQVDKTDEIVIENKFNNLNLIENPSPKKAIKEKIVEKSKCKNKKPKKKNKNQENIKKNEDTPKKEHAIEYENEIEPEQISEIRNKANSNEENDQIFREKSAKNSQTKFAGIKLANFEDDNFLAKIFKQIFENFQNNPDNLVGLSSSAQLLHFGIYANELCNRIKLINQLKEALPEIGIDHTDNIENEWDQLKIVDLSSLRNSDKLIAALFRLLKQIVAKMDKFEVPNEQIVNSNEQNFVKHLLIRQKFAKFIVEHYEKHNWSYLRQSNKIGIMKTIFVDENIDDEFIEKYLLESVKMFIMNYEKLNSQIKLDKDIFEISRNDQFMEQTDDQKLWNLKAKLYFEISKGWQEIDYDEITSKTVKKFNQIKNVIEQNGYSDDDLTAKFKKTIELKSIFEQWSDDARFQMPVSQYLMPNIKKLETICILTEEFDISTKVFGIFLCDFAQIRRQCNDNSLYCKFCKDQRVKFLIKHYMDKLSPVPKLEFTFMGVHFVVHFVVLSLPSIPNLNFGAQQIRPILKQLENKLQKLIYETNLIEEYDPKKSADLKWKLEEELFLDDTDEDKVQRILEQLDRMNNEDATKKYHELNNVSNETKRMNQIKVESNRKTIEKMRANLDVLRRHAQEPKILEFLLPKEELRRLNHLLDETVINGSTMTKFRAAYAILELWAKRKHIFNKNIGHFNAQVICIMLTKVFLLFPGYVSVPFLVEKFFLIYSIWNWPSPVQLTNEKLQENNSDQKISMEMPIISPAFPEQNVSTLINPTDAREIKNEFKNAFKTIRALEEYDYVGNFLDNDF</sequence>
<keyword evidence="7" id="KW-0067">ATP-binding</keyword>
<evidence type="ECO:0000313" key="13">
    <source>
        <dbReference type="Proteomes" id="UP001620645"/>
    </source>
</evidence>
<dbReference type="Gene3D" id="1.10.1410.10">
    <property type="match status" value="1"/>
</dbReference>
<keyword evidence="5" id="KW-0808">Transferase</keyword>
<dbReference type="GO" id="GO:1990817">
    <property type="term" value="F:poly(A) RNA polymerase activity"/>
    <property type="evidence" value="ECO:0007669"/>
    <property type="project" value="UniProtKB-EC"/>
</dbReference>
<keyword evidence="13" id="KW-1185">Reference proteome</keyword>
<evidence type="ECO:0000256" key="1">
    <source>
        <dbReference type="ARBA" id="ARBA00004123"/>
    </source>
</evidence>
<evidence type="ECO:0000256" key="8">
    <source>
        <dbReference type="ARBA" id="ARBA00023242"/>
    </source>
</evidence>